<evidence type="ECO:0000259" key="1">
    <source>
        <dbReference type="Pfam" id="PF13439"/>
    </source>
</evidence>
<name>A0A2W5QNF5_ANCNO</name>
<dbReference type="SUPFAM" id="SSF53756">
    <property type="entry name" value="UDP-Glycosyltransferase/glycogen phosphorylase"/>
    <property type="match status" value="1"/>
</dbReference>
<sequence length="259" mass="28872">MKIAIYEIYGLNKNAGGPSGYLWHLNEGLSRVGHEGIAFLIGHADAAMSRPAPSRAAERLRRVSPTLWTLAKSFGPTRLRKIWVDAFRRPVDAYFLPEKVEAQLLAERYDAIHCHCTPDAVAAHNSLVRLGLRDTTKLVLTSHCPEKPSQERLAGYIAHGLHRSLAPRMLRALDAIDARAIEVADHLLFPCAEALEVYTESWPGFSAAIAGKPIDYVITGVVNPEIGDPDMWKSALPQVSRWWWPAIRARSLRRKTRTG</sequence>
<dbReference type="EMBL" id="QFQD01000119">
    <property type="protein sequence ID" value="PZQ78792.1"/>
    <property type="molecule type" value="Genomic_DNA"/>
</dbReference>
<proteinExistence type="predicted"/>
<dbReference type="Proteomes" id="UP000248887">
    <property type="component" value="Unassembled WGS sequence"/>
</dbReference>
<feature type="domain" description="Glycosyltransferase subfamily 4-like N-terminal" evidence="1">
    <location>
        <begin position="16"/>
        <end position="197"/>
    </location>
</feature>
<dbReference type="InterPro" id="IPR028098">
    <property type="entry name" value="Glyco_trans_4-like_N"/>
</dbReference>
<evidence type="ECO:0000313" key="2">
    <source>
        <dbReference type="EMBL" id="PZQ78792.1"/>
    </source>
</evidence>
<dbReference type="GO" id="GO:0016757">
    <property type="term" value="F:glycosyltransferase activity"/>
    <property type="evidence" value="ECO:0007669"/>
    <property type="project" value="UniProtKB-ARBA"/>
</dbReference>
<protein>
    <recommendedName>
        <fullName evidence="1">Glycosyltransferase subfamily 4-like N-terminal domain-containing protein</fullName>
    </recommendedName>
</protein>
<accession>A0A2W5QNF5</accession>
<organism evidence="2 3">
    <name type="scientific">Ancylobacter novellus</name>
    <name type="common">Thiobacillus novellus</name>
    <dbReference type="NCBI Taxonomy" id="921"/>
    <lineage>
        <taxon>Bacteria</taxon>
        <taxon>Pseudomonadati</taxon>
        <taxon>Pseudomonadota</taxon>
        <taxon>Alphaproteobacteria</taxon>
        <taxon>Hyphomicrobiales</taxon>
        <taxon>Xanthobacteraceae</taxon>
        <taxon>Ancylobacter</taxon>
    </lineage>
</organism>
<gene>
    <name evidence="2" type="ORF">DI549_21865</name>
</gene>
<comment type="caution">
    <text evidence="2">The sequence shown here is derived from an EMBL/GenBank/DDBJ whole genome shotgun (WGS) entry which is preliminary data.</text>
</comment>
<dbReference type="Gene3D" id="3.40.50.2000">
    <property type="entry name" value="Glycogen Phosphorylase B"/>
    <property type="match status" value="1"/>
</dbReference>
<dbReference type="AlphaFoldDB" id="A0A2W5QNF5"/>
<dbReference type="Pfam" id="PF13439">
    <property type="entry name" value="Glyco_transf_4"/>
    <property type="match status" value="1"/>
</dbReference>
<reference evidence="2 3" key="1">
    <citation type="submission" date="2017-08" db="EMBL/GenBank/DDBJ databases">
        <title>Infants hospitalized years apart are colonized by the same room-sourced microbial strains.</title>
        <authorList>
            <person name="Brooks B."/>
            <person name="Olm M.R."/>
            <person name="Firek B.A."/>
            <person name="Baker R."/>
            <person name="Thomas B.C."/>
            <person name="Morowitz M.J."/>
            <person name="Banfield J.F."/>
        </authorList>
    </citation>
    <scope>NUCLEOTIDE SEQUENCE [LARGE SCALE GENOMIC DNA]</scope>
    <source>
        <strain evidence="2">S2_005_001_R2_27</strain>
    </source>
</reference>
<evidence type="ECO:0000313" key="3">
    <source>
        <dbReference type="Proteomes" id="UP000248887"/>
    </source>
</evidence>